<dbReference type="InterPro" id="IPR036390">
    <property type="entry name" value="WH_DNA-bd_sf"/>
</dbReference>
<dbReference type="FunFam" id="3.40.190.290:FF:000012">
    <property type="entry name" value="Transcriptional regulator, LysR family"/>
    <property type="match status" value="1"/>
</dbReference>
<dbReference type="Pfam" id="PF00126">
    <property type="entry name" value="HTH_1"/>
    <property type="match status" value="1"/>
</dbReference>
<dbReference type="PROSITE" id="PS50931">
    <property type="entry name" value="HTH_LYSR"/>
    <property type="match status" value="1"/>
</dbReference>
<dbReference type="Gene3D" id="3.40.190.290">
    <property type="match status" value="1"/>
</dbReference>
<evidence type="ECO:0000256" key="1">
    <source>
        <dbReference type="ARBA" id="ARBA00009437"/>
    </source>
</evidence>
<dbReference type="PANTHER" id="PTHR30537:SF1">
    <property type="entry name" value="HTH-TYPE TRANSCRIPTIONAL REGULATOR PGRR"/>
    <property type="match status" value="1"/>
</dbReference>
<dbReference type="GO" id="GO:0006351">
    <property type="term" value="P:DNA-templated transcription"/>
    <property type="evidence" value="ECO:0007669"/>
    <property type="project" value="TreeGrafter"/>
</dbReference>
<feature type="domain" description="HTH lysR-type" evidence="5">
    <location>
        <begin position="4"/>
        <end position="61"/>
    </location>
</feature>
<sequence>MARENLNDLQVFVTVAREGSFTRAAVQLGVSQSALSHTVRALETRLGIRLLTRTTRSVSMTEAGARLFDTVAPRLEEIDDELSALTDFRDKPAGTIRITTAGHAADAYIWPALSNVLPDYPDLKIEVTVDYGLADIVAERYDIGIRLGDQVAKDMIAVPISPMQRMAVVAVPGYFVHHTIPAVPAELARHNCIGLRLPTHGGLLPWDFEKDGREVKVRVDGQWTFNGSSAILRAALAGGGLAFLPETMVLEHIAAGRLRRVLEDWCEPFDGLRLLPQPPPILARTQGSDRRIAARPDALTRPCRSVSARDQAFVGNAPSRAGTLLRQRRLAAGLKG</sequence>
<comment type="similarity">
    <text evidence="1">Belongs to the LysR transcriptional regulatory family.</text>
</comment>
<name>W4S195_9XANT</name>
<evidence type="ECO:0000256" key="3">
    <source>
        <dbReference type="ARBA" id="ARBA00023125"/>
    </source>
</evidence>
<dbReference type="Pfam" id="PF03466">
    <property type="entry name" value="LysR_substrate"/>
    <property type="match status" value="1"/>
</dbReference>
<gene>
    <name evidence="6" type="ORF">XPU_1917</name>
</gene>
<dbReference type="InterPro" id="IPR005119">
    <property type="entry name" value="LysR_subst-bd"/>
</dbReference>
<comment type="caution">
    <text evidence="6">The sequence shown here is derived from an EMBL/GenBank/DDBJ whole genome shotgun (WGS) entry which is preliminary data.</text>
</comment>
<dbReference type="PANTHER" id="PTHR30537">
    <property type="entry name" value="HTH-TYPE TRANSCRIPTIONAL REGULATOR"/>
    <property type="match status" value="1"/>
</dbReference>
<dbReference type="GO" id="GO:0003700">
    <property type="term" value="F:DNA-binding transcription factor activity"/>
    <property type="evidence" value="ECO:0007669"/>
    <property type="project" value="InterPro"/>
</dbReference>
<organism evidence="6 7">
    <name type="scientific">Xanthomonas arboricola pv. pruni str. MAFF 311562</name>
    <dbReference type="NCBI Taxonomy" id="1414836"/>
    <lineage>
        <taxon>Bacteria</taxon>
        <taxon>Pseudomonadati</taxon>
        <taxon>Pseudomonadota</taxon>
        <taxon>Gammaproteobacteria</taxon>
        <taxon>Lysobacterales</taxon>
        <taxon>Lysobacteraceae</taxon>
        <taxon>Xanthomonas</taxon>
    </lineage>
</organism>
<keyword evidence="3" id="KW-0238">DNA-binding</keyword>
<dbReference type="PRINTS" id="PR00039">
    <property type="entry name" value="HTHLYSR"/>
</dbReference>
<dbReference type="Proteomes" id="UP000019143">
    <property type="component" value="Unassembled WGS sequence"/>
</dbReference>
<dbReference type="CDD" id="cd08474">
    <property type="entry name" value="PBP2_CrgA_like_5"/>
    <property type="match status" value="1"/>
</dbReference>
<dbReference type="FunFam" id="1.10.10.10:FF:000001">
    <property type="entry name" value="LysR family transcriptional regulator"/>
    <property type="match status" value="1"/>
</dbReference>
<dbReference type="SUPFAM" id="SSF53850">
    <property type="entry name" value="Periplasmic binding protein-like II"/>
    <property type="match status" value="1"/>
</dbReference>
<evidence type="ECO:0000256" key="2">
    <source>
        <dbReference type="ARBA" id="ARBA00023015"/>
    </source>
</evidence>
<reference evidence="6 7" key="1">
    <citation type="submission" date="2014-01" db="EMBL/GenBank/DDBJ databases">
        <title>Genome sequence and analysis of Xanthomonas arboricola pv. pruni.</title>
        <authorList>
            <person name="Fujikawa T."/>
            <person name="Nakazono-Nagaoka E."/>
        </authorList>
    </citation>
    <scope>NUCLEOTIDE SEQUENCE [LARGE SCALE GENOMIC DNA]</scope>
    <source>
        <strain evidence="7">MAFF 311562</strain>
    </source>
</reference>
<dbReference type="InterPro" id="IPR036388">
    <property type="entry name" value="WH-like_DNA-bd_sf"/>
</dbReference>
<dbReference type="GO" id="GO:0043565">
    <property type="term" value="F:sequence-specific DNA binding"/>
    <property type="evidence" value="ECO:0007669"/>
    <property type="project" value="TreeGrafter"/>
</dbReference>
<accession>W4S195</accession>
<dbReference type="InterPro" id="IPR058163">
    <property type="entry name" value="LysR-type_TF_proteobact-type"/>
</dbReference>
<proteinExistence type="inferred from homology"/>
<dbReference type="InterPro" id="IPR000847">
    <property type="entry name" value="LysR_HTH_N"/>
</dbReference>
<evidence type="ECO:0000256" key="4">
    <source>
        <dbReference type="ARBA" id="ARBA00023163"/>
    </source>
</evidence>
<dbReference type="Gene3D" id="1.10.10.10">
    <property type="entry name" value="Winged helix-like DNA-binding domain superfamily/Winged helix DNA-binding domain"/>
    <property type="match status" value="1"/>
</dbReference>
<dbReference type="EMBL" id="BAVB01000249">
    <property type="protein sequence ID" value="GAE50385.1"/>
    <property type="molecule type" value="Genomic_DNA"/>
</dbReference>
<dbReference type="AlphaFoldDB" id="W4S195"/>
<dbReference type="SUPFAM" id="SSF46785">
    <property type="entry name" value="Winged helix' DNA-binding domain"/>
    <property type="match status" value="1"/>
</dbReference>
<keyword evidence="2" id="KW-0805">Transcription regulation</keyword>
<evidence type="ECO:0000313" key="7">
    <source>
        <dbReference type="Proteomes" id="UP000019143"/>
    </source>
</evidence>
<evidence type="ECO:0000313" key="6">
    <source>
        <dbReference type="EMBL" id="GAE50385.1"/>
    </source>
</evidence>
<keyword evidence="4" id="KW-0804">Transcription</keyword>
<evidence type="ECO:0000259" key="5">
    <source>
        <dbReference type="PROSITE" id="PS50931"/>
    </source>
</evidence>
<protein>
    <submittedName>
        <fullName evidence="6">LysR family transcriptional regulator</fullName>
    </submittedName>
</protein>